<dbReference type="AlphaFoldDB" id="A0A553SH20"/>
<organism evidence="1 2">
    <name type="scientific">Niallia circulans</name>
    <name type="common">Bacillus circulans</name>
    <dbReference type="NCBI Taxonomy" id="1397"/>
    <lineage>
        <taxon>Bacteria</taxon>
        <taxon>Bacillati</taxon>
        <taxon>Bacillota</taxon>
        <taxon>Bacilli</taxon>
        <taxon>Bacillales</taxon>
        <taxon>Bacillaceae</taxon>
        <taxon>Niallia</taxon>
    </lineage>
</organism>
<dbReference type="Proteomes" id="UP000319837">
    <property type="component" value="Unassembled WGS sequence"/>
</dbReference>
<comment type="caution">
    <text evidence="1">The sequence shown here is derived from an EMBL/GenBank/DDBJ whole genome shotgun (WGS) entry which is preliminary data.</text>
</comment>
<evidence type="ECO:0000313" key="1">
    <source>
        <dbReference type="EMBL" id="TRZ36285.1"/>
    </source>
</evidence>
<reference evidence="2" key="1">
    <citation type="submission" date="2018-10" db="EMBL/GenBank/DDBJ databases">
        <title>FDA dAtabase for Regulatory Grade micrObial Sequences (FDA-ARGOS): Supporting development and validation of Infectious Disease Dx tests.</title>
        <authorList>
            <person name="Minogue T."/>
            <person name="Wolcott M."/>
            <person name="Wasieloski L."/>
            <person name="Aguilar W."/>
            <person name="Moore D."/>
            <person name="Tallon L."/>
            <person name="Sadzewicz L."/>
            <person name="Sengamalay N."/>
            <person name="Ott S."/>
            <person name="Godinez A."/>
            <person name="Nagaraj S."/>
            <person name="Vavikolanu K."/>
            <person name="Vyas G."/>
            <person name="Nadendla S."/>
            <person name="George J."/>
            <person name="Sichtig H."/>
        </authorList>
    </citation>
    <scope>NUCLEOTIDE SEQUENCE [LARGE SCALE GENOMIC DNA]</scope>
    <source>
        <strain evidence="2">FDAARGOS_343</strain>
    </source>
</reference>
<evidence type="ECO:0000313" key="2">
    <source>
        <dbReference type="Proteomes" id="UP000319837"/>
    </source>
</evidence>
<gene>
    <name evidence="1" type="ORF">CEQ21_11995</name>
</gene>
<protein>
    <submittedName>
        <fullName evidence="1">Uncharacterized protein</fullName>
    </submittedName>
</protein>
<accession>A0A553SH20</accession>
<name>A0A553SH20_NIACI</name>
<dbReference type="EMBL" id="RIBP01000004">
    <property type="protein sequence ID" value="TRZ36285.1"/>
    <property type="molecule type" value="Genomic_DNA"/>
</dbReference>
<sequence>MTEKVALNYALMIEQVKSNSVSEEEILTALAKGNVGFFREFGRGLPDWETLCSLYQSNPNMIGLLLKGEYEISFLTKGTLKRFLLFKFGLKEGKDYKDSGEALMGMVLSHSDHEKLTKNIARNWVINKLELEKEKMRFNIELRNKPVI</sequence>
<proteinExistence type="predicted"/>